<dbReference type="OrthoDB" id="3288772at2759"/>
<feature type="compositionally biased region" description="Basic and acidic residues" evidence="1">
    <location>
        <begin position="80"/>
        <end position="89"/>
    </location>
</feature>
<evidence type="ECO:0000256" key="1">
    <source>
        <dbReference type="SAM" id="MobiDB-lite"/>
    </source>
</evidence>
<feature type="compositionally biased region" description="Basic and acidic residues" evidence="1">
    <location>
        <begin position="180"/>
        <end position="189"/>
    </location>
</feature>
<evidence type="ECO:0000313" key="3">
    <source>
        <dbReference type="Proteomes" id="UP000663831"/>
    </source>
</evidence>
<organism evidence="2 3">
    <name type="scientific">Rhizoctonia solani</name>
    <dbReference type="NCBI Taxonomy" id="456999"/>
    <lineage>
        <taxon>Eukaryota</taxon>
        <taxon>Fungi</taxon>
        <taxon>Dikarya</taxon>
        <taxon>Basidiomycota</taxon>
        <taxon>Agaricomycotina</taxon>
        <taxon>Agaricomycetes</taxon>
        <taxon>Cantharellales</taxon>
        <taxon>Ceratobasidiaceae</taxon>
        <taxon>Rhizoctonia</taxon>
    </lineage>
</organism>
<gene>
    <name evidence="2" type="ORF">RDB_LOCUS149144</name>
</gene>
<evidence type="ECO:0000313" key="2">
    <source>
        <dbReference type="EMBL" id="CAE6524430.1"/>
    </source>
</evidence>
<comment type="caution">
    <text evidence="2">The sequence shown here is derived from an EMBL/GenBank/DDBJ whole genome shotgun (WGS) entry which is preliminary data.</text>
</comment>
<feature type="region of interest" description="Disordered" evidence="1">
    <location>
        <begin position="1"/>
        <end position="105"/>
    </location>
</feature>
<proteinExistence type="predicted"/>
<accession>A0A8H3HER2</accession>
<dbReference type="AlphaFoldDB" id="A0A8H3HER2"/>
<reference evidence="2" key="1">
    <citation type="submission" date="2021-01" db="EMBL/GenBank/DDBJ databases">
        <authorList>
            <person name="Kaushik A."/>
        </authorList>
    </citation>
    <scope>NUCLEOTIDE SEQUENCE</scope>
    <source>
        <strain evidence="2">AG3-1AP</strain>
    </source>
</reference>
<protein>
    <submittedName>
        <fullName evidence="2">Uncharacterized protein</fullName>
    </submittedName>
</protein>
<dbReference type="Proteomes" id="UP000663831">
    <property type="component" value="Unassembled WGS sequence"/>
</dbReference>
<dbReference type="EMBL" id="CAJMWV010006776">
    <property type="protein sequence ID" value="CAE6524430.1"/>
    <property type="molecule type" value="Genomic_DNA"/>
</dbReference>
<feature type="compositionally biased region" description="Polar residues" evidence="1">
    <location>
        <begin position="44"/>
        <end position="75"/>
    </location>
</feature>
<feature type="region of interest" description="Disordered" evidence="1">
    <location>
        <begin position="117"/>
        <end position="219"/>
    </location>
</feature>
<name>A0A8H3HER2_9AGAM</name>
<sequence>MASPTSRSTSRRTGDNGLPGYMAKTEASKGKQCPPVANLKRSAPNKTSSTTPQYATKRPVSNSTVSSRTSANTHASEGIATKKPERPTDEAPESTIETTTPRDEVYSTTCSTWSFLQGSPASSLSSSPLPPYEEACVDAPDYERDEGLPLAWSLPGARPESLPKLPTKALTKPGSNRTAKTGERVDKKPKLPTKALTKPGSNRTAKTGERVDKASPPSIPDDLACLILDDMNDIMQSIDINVYDI</sequence>